<dbReference type="Proteomes" id="UP000054624">
    <property type="component" value="Unassembled WGS sequence"/>
</dbReference>
<dbReference type="InterPro" id="IPR012675">
    <property type="entry name" value="Beta-grasp_dom_sf"/>
</dbReference>
<gene>
    <name evidence="11" type="ORF">AWB76_05314</name>
</gene>
<evidence type="ECO:0000256" key="8">
    <source>
        <dbReference type="ARBA" id="ARBA00023014"/>
    </source>
</evidence>
<organism evidence="11 12">
    <name type="scientific">Caballeronia temeraria</name>
    <dbReference type="NCBI Taxonomy" id="1777137"/>
    <lineage>
        <taxon>Bacteria</taxon>
        <taxon>Pseudomonadati</taxon>
        <taxon>Pseudomonadota</taxon>
        <taxon>Betaproteobacteria</taxon>
        <taxon>Burkholderiales</taxon>
        <taxon>Burkholderiaceae</taxon>
        <taxon>Caballeronia</taxon>
    </lineage>
</organism>
<dbReference type="CDD" id="cd06185">
    <property type="entry name" value="PDR_like"/>
    <property type="match status" value="1"/>
</dbReference>
<feature type="domain" description="FAD-binding FR-type" evidence="10">
    <location>
        <begin position="2"/>
        <end position="104"/>
    </location>
</feature>
<dbReference type="OrthoDB" id="544091at2"/>
<comment type="cofactor">
    <cofactor evidence="1">
        <name>FMN</name>
        <dbReference type="ChEBI" id="CHEBI:58210"/>
    </cofactor>
</comment>
<dbReference type="EMBL" id="FCOI02000021">
    <property type="protein sequence ID" value="SAK79296.1"/>
    <property type="molecule type" value="Genomic_DNA"/>
</dbReference>
<dbReference type="Gene3D" id="3.40.50.80">
    <property type="entry name" value="Nucleotide-binding domain of ferredoxin-NADP reductase (FNR) module"/>
    <property type="match status" value="1"/>
</dbReference>
<accession>A0A158CBK2</accession>
<dbReference type="STRING" id="1777137.AWB76_05314"/>
<name>A0A158CBK2_9BURK</name>
<evidence type="ECO:0000256" key="7">
    <source>
        <dbReference type="ARBA" id="ARBA00023004"/>
    </source>
</evidence>
<dbReference type="PRINTS" id="PR00409">
    <property type="entry name" value="PHDIOXRDTASE"/>
</dbReference>
<dbReference type="InterPro" id="IPR017938">
    <property type="entry name" value="Riboflavin_synthase-like_b-brl"/>
</dbReference>
<keyword evidence="8" id="KW-0411">Iron-sulfur</keyword>
<evidence type="ECO:0000256" key="6">
    <source>
        <dbReference type="ARBA" id="ARBA00023002"/>
    </source>
</evidence>
<dbReference type="SUPFAM" id="SSF63380">
    <property type="entry name" value="Riboflavin synthase domain-like"/>
    <property type="match status" value="1"/>
</dbReference>
<keyword evidence="3" id="KW-0288">FMN</keyword>
<dbReference type="AlphaFoldDB" id="A0A158CBK2"/>
<evidence type="ECO:0000259" key="9">
    <source>
        <dbReference type="PROSITE" id="PS51085"/>
    </source>
</evidence>
<dbReference type="Pfam" id="PF22290">
    <property type="entry name" value="DmmA-like_N"/>
    <property type="match status" value="1"/>
</dbReference>
<dbReference type="SUPFAM" id="SSF52343">
    <property type="entry name" value="Ferredoxin reductase-like, C-terminal NADP-linked domain"/>
    <property type="match status" value="1"/>
</dbReference>
<evidence type="ECO:0000256" key="2">
    <source>
        <dbReference type="ARBA" id="ARBA00022630"/>
    </source>
</evidence>
<evidence type="ECO:0000256" key="1">
    <source>
        <dbReference type="ARBA" id="ARBA00001917"/>
    </source>
</evidence>
<evidence type="ECO:0000313" key="12">
    <source>
        <dbReference type="Proteomes" id="UP000054624"/>
    </source>
</evidence>
<keyword evidence="4" id="KW-0001">2Fe-2S</keyword>
<dbReference type="PANTHER" id="PTHR47354">
    <property type="entry name" value="NADH OXIDOREDUCTASE HCR"/>
    <property type="match status" value="1"/>
</dbReference>
<feature type="domain" description="2Fe-2S ferredoxin-type" evidence="9">
    <location>
        <begin position="237"/>
        <end position="322"/>
    </location>
</feature>
<dbReference type="InterPro" id="IPR017927">
    <property type="entry name" value="FAD-bd_FR_type"/>
</dbReference>
<dbReference type="InterPro" id="IPR050415">
    <property type="entry name" value="MRET"/>
</dbReference>
<keyword evidence="12" id="KW-1185">Reference proteome</keyword>
<evidence type="ECO:0000313" key="11">
    <source>
        <dbReference type="EMBL" id="SAK79296.1"/>
    </source>
</evidence>
<dbReference type="GO" id="GO:0046872">
    <property type="term" value="F:metal ion binding"/>
    <property type="evidence" value="ECO:0007669"/>
    <property type="project" value="UniProtKB-KW"/>
</dbReference>
<dbReference type="Gene3D" id="2.40.30.10">
    <property type="entry name" value="Translation factors"/>
    <property type="match status" value="1"/>
</dbReference>
<dbReference type="PROSITE" id="PS51085">
    <property type="entry name" value="2FE2S_FER_2"/>
    <property type="match status" value="1"/>
</dbReference>
<evidence type="ECO:0000259" key="10">
    <source>
        <dbReference type="PROSITE" id="PS51384"/>
    </source>
</evidence>
<dbReference type="SUPFAM" id="SSF54292">
    <property type="entry name" value="2Fe-2S ferredoxin-like"/>
    <property type="match status" value="1"/>
</dbReference>
<sequence length="322" mass="34603">MANTILVRVTSVSPIAQDIRLVTLSAVDGAQLPTYQPGSHIDLHMGPGLIRQYSLCGPHDDPASYSVAVKREPESRGGSKWVHEDLDVGTELEISLPRNNFPMAEHARHSILVAGGIGITPLISMARVLNAQGQSFELLYFCRSSEHVAFRDELESGALSTSCRMFLGLNREAVAEALRDALSVRSGDTHLYLCGPRPFMDTVQEVAAQSGWPVDAVHLEYFGTSEQAIAMVGSRSFQVTLAQSGVTVDVGADETIIDALRARGIEVETSCEQGVCGTCVTTVLEGVPDHRDCFLTSAEKAQGDCMAICISRSKSPGITLDI</sequence>
<dbReference type="RefSeq" id="WP_061163011.1">
    <property type="nucleotide sequence ID" value="NZ_FCOI02000021.1"/>
</dbReference>
<keyword evidence="2" id="KW-0285">Flavoprotein</keyword>
<keyword evidence="6" id="KW-0560">Oxidoreductase</keyword>
<dbReference type="GO" id="GO:0016491">
    <property type="term" value="F:oxidoreductase activity"/>
    <property type="evidence" value="ECO:0007669"/>
    <property type="project" value="UniProtKB-KW"/>
</dbReference>
<protein>
    <submittedName>
        <fullName evidence="11">Ferredoxin</fullName>
    </submittedName>
</protein>
<dbReference type="Pfam" id="PF00111">
    <property type="entry name" value="Fer2"/>
    <property type="match status" value="1"/>
</dbReference>
<dbReference type="InterPro" id="IPR039261">
    <property type="entry name" value="FNR_nucleotide-bd"/>
</dbReference>
<reference evidence="12" key="1">
    <citation type="submission" date="2016-01" db="EMBL/GenBank/DDBJ databases">
        <authorList>
            <person name="Peeters Charlotte."/>
        </authorList>
    </citation>
    <scope>NUCLEOTIDE SEQUENCE [LARGE SCALE GENOMIC DNA]</scope>
</reference>
<dbReference type="PANTHER" id="PTHR47354:SF1">
    <property type="entry name" value="CARNITINE MONOOXYGENASE REDUCTASE SUBUNIT"/>
    <property type="match status" value="1"/>
</dbReference>
<dbReference type="CDD" id="cd00207">
    <property type="entry name" value="fer2"/>
    <property type="match status" value="1"/>
</dbReference>
<evidence type="ECO:0000256" key="5">
    <source>
        <dbReference type="ARBA" id="ARBA00022723"/>
    </source>
</evidence>
<dbReference type="InterPro" id="IPR001041">
    <property type="entry name" value="2Fe-2S_ferredoxin-type"/>
</dbReference>
<dbReference type="InterPro" id="IPR054582">
    <property type="entry name" value="DmmA-like_N"/>
</dbReference>
<dbReference type="PROSITE" id="PS00197">
    <property type="entry name" value="2FE2S_FER_1"/>
    <property type="match status" value="1"/>
</dbReference>
<dbReference type="GO" id="GO:0051537">
    <property type="term" value="F:2 iron, 2 sulfur cluster binding"/>
    <property type="evidence" value="ECO:0007669"/>
    <property type="project" value="UniProtKB-KW"/>
</dbReference>
<evidence type="ECO:0000256" key="3">
    <source>
        <dbReference type="ARBA" id="ARBA00022643"/>
    </source>
</evidence>
<keyword evidence="5" id="KW-0479">Metal-binding</keyword>
<evidence type="ECO:0000256" key="4">
    <source>
        <dbReference type="ARBA" id="ARBA00022714"/>
    </source>
</evidence>
<dbReference type="InterPro" id="IPR006058">
    <property type="entry name" value="2Fe2S_fd_BS"/>
</dbReference>
<proteinExistence type="predicted"/>
<dbReference type="InterPro" id="IPR036010">
    <property type="entry name" value="2Fe-2S_ferredoxin-like_sf"/>
</dbReference>
<dbReference type="PROSITE" id="PS51384">
    <property type="entry name" value="FAD_FR"/>
    <property type="match status" value="1"/>
</dbReference>
<keyword evidence="7" id="KW-0408">Iron</keyword>
<dbReference type="Gene3D" id="3.10.20.30">
    <property type="match status" value="1"/>
</dbReference>